<dbReference type="AlphaFoldDB" id="A0A3D8J773"/>
<evidence type="ECO:0000313" key="3">
    <source>
        <dbReference type="EMBL" id="RDU73045.1"/>
    </source>
</evidence>
<reference evidence="3 4" key="1">
    <citation type="submission" date="2018-04" db="EMBL/GenBank/DDBJ databases">
        <title>Novel Campyloabacter and Helicobacter Species and Strains.</title>
        <authorList>
            <person name="Mannion A.J."/>
            <person name="Shen Z."/>
            <person name="Fox J.G."/>
        </authorList>
    </citation>
    <scope>NUCLEOTIDE SEQUENCE [LARGE SCALE GENOMIC DNA]</scope>
    <source>
        <strain evidence="3 4">MIT 04-9362</strain>
    </source>
</reference>
<proteinExistence type="predicted"/>
<keyword evidence="1" id="KW-0175">Coiled coil</keyword>
<dbReference type="PANTHER" id="PTHR10799">
    <property type="entry name" value="SNF2/RAD54 HELICASE FAMILY"/>
    <property type="match status" value="1"/>
</dbReference>
<dbReference type="InterPro" id="IPR001650">
    <property type="entry name" value="Helicase_C-like"/>
</dbReference>
<sequence length="625" mass="72015">MSEPMPPKVDITAFSAEDKTPISCKCRYCGTAYSFEELEKNRLKIKSRVFDKICKHSKITPIENFKAENLTCQKCLLQENAKKSNYSFKHSLQNKGFLKTSSARKVSFARAVKQLPKGFFEFFIADEVHQMKGDTGIGEAFARISIHSKRTIGLTGTLLNGYASSLFYILYRLFPHLMKKHIKIDYKNGVSKFVDRFGGYEYAMKKAEKDETAKGKIVKKSENLIKASERAVINPIMIKILLGYILFLRIDEMNIPLPDYSESIITVPLESEISRPYGNFIGEMLDAIIIGKSSLLGAFCNYGLSIPDNPSKMVEYCCKDGETFYYYPIVDENYITNKEKELIKITKEELSQSRKVLIYCTFVENLGRLESILSKDENFSGQTIKVLSSDVPSENREEWIKKNPCDVLITNPKLVETGLDLLEYPTIIFYQTGYETSVLKQASRRSWRIGQKNECKVYFLTYADTAQHKSIRLMSKKIKAANDLEGRLSTAEDLASLEEENNLQKALVEALLKKDSVESGDDVSKWTFTPRELDNFERFFQDEVKKISLDYEFLMKKEKDDDKKADENIQEISLVRTTHKEEIYTEMESLFKDEKSEDESMKYVRTIEVMDRKTKNTYAQLVFDF</sequence>
<evidence type="ECO:0000313" key="4">
    <source>
        <dbReference type="Proteomes" id="UP000256695"/>
    </source>
</evidence>
<accession>A0A3D8J773</accession>
<evidence type="ECO:0000256" key="1">
    <source>
        <dbReference type="SAM" id="Coils"/>
    </source>
</evidence>
<dbReference type="SUPFAM" id="SSF52540">
    <property type="entry name" value="P-loop containing nucleoside triphosphate hydrolases"/>
    <property type="match status" value="1"/>
</dbReference>
<dbReference type="EMBL" id="NXLX01000013">
    <property type="protein sequence ID" value="RDU73045.1"/>
    <property type="molecule type" value="Genomic_DNA"/>
</dbReference>
<gene>
    <name evidence="3" type="ORF">CQA57_05830</name>
</gene>
<dbReference type="Gene3D" id="3.40.50.300">
    <property type="entry name" value="P-loop containing nucleotide triphosphate hydrolases"/>
    <property type="match status" value="1"/>
</dbReference>
<feature type="domain" description="Helicase C-terminal" evidence="2">
    <location>
        <begin position="337"/>
        <end position="489"/>
    </location>
</feature>
<comment type="caution">
    <text evidence="3">The sequence shown here is derived from an EMBL/GenBank/DDBJ whole genome shotgun (WGS) entry which is preliminary data.</text>
</comment>
<dbReference type="Pfam" id="PF00271">
    <property type="entry name" value="Helicase_C"/>
    <property type="match status" value="1"/>
</dbReference>
<name>A0A3D8J773_9HELI</name>
<dbReference type="PROSITE" id="PS51194">
    <property type="entry name" value="HELICASE_CTER"/>
    <property type="match status" value="1"/>
</dbReference>
<dbReference type="InterPro" id="IPR027417">
    <property type="entry name" value="P-loop_NTPase"/>
</dbReference>
<dbReference type="Proteomes" id="UP000256695">
    <property type="component" value="Unassembled WGS sequence"/>
</dbReference>
<protein>
    <recommendedName>
        <fullName evidence="2">Helicase C-terminal domain-containing protein</fullName>
    </recommendedName>
</protein>
<keyword evidence="4" id="KW-1185">Reference proteome</keyword>
<organism evidence="3 4">
    <name type="scientific">Helicobacter anseris</name>
    <dbReference type="NCBI Taxonomy" id="375926"/>
    <lineage>
        <taxon>Bacteria</taxon>
        <taxon>Pseudomonadati</taxon>
        <taxon>Campylobacterota</taxon>
        <taxon>Epsilonproteobacteria</taxon>
        <taxon>Campylobacterales</taxon>
        <taxon>Helicobacteraceae</taxon>
        <taxon>Helicobacter</taxon>
    </lineage>
</organism>
<feature type="coiled-coil region" evidence="1">
    <location>
        <begin position="481"/>
        <end position="514"/>
    </location>
</feature>
<evidence type="ECO:0000259" key="2">
    <source>
        <dbReference type="PROSITE" id="PS51194"/>
    </source>
</evidence>